<evidence type="ECO:0000256" key="1">
    <source>
        <dbReference type="ARBA" id="ARBA00000900"/>
    </source>
</evidence>
<comment type="pathway">
    <text evidence="3">Protein modification; protein ubiquitination.</text>
</comment>
<dbReference type="EMBL" id="JAAWWB010000038">
    <property type="protein sequence ID" value="KAG6737595.1"/>
    <property type="molecule type" value="Genomic_DNA"/>
</dbReference>
<dbReference type="EC" id="2.3.2.27" evidence="4"/>
<comment type="similarity">
    <text evidence="13">Belongs to the RING-type zinc finger family. ATL subfamily.</text>
</comment>
<dbReference type="Pfam" id="PF13639">
    <property type="entry name" value="zf-RING_2"/>
    <property type="match status" value="1"/>
</dbReference>
<dbReference type="SMART" id="SM00184">
    <property type="entry name" value="RING"/>
    <property type="match status" value="1"/>
</dbReference>
<name>A0A8X7XTJ3_POPTO</name>
<dbReference type="PANTHER" id="PTHR46913:SF22">
    <property type="entry name" value="RING-TYPE E3 UBIQUITIN TRANSFERASE"/>
    <property type="match status" value="1"/>
</dbReference>
<dbReference type="PROSITE" id="PS50089">
    <property type="entry name" value="ZF_RING_2"/>
    <property type="match status" value="1"/>
</dbReference>
<evidence type="ECO:0000256" key="6">
    <source>
        <dbReference type="ARBA" id="ARBA00022692"/>
    </source>
</evidence>
<keyword evidence="18" id="KW-1185">Reference proteome</keyword>
<comment type="subcellular location">
    <subcellularLocation>
        <location evidence="2">Membrane</location>
        <topology evidence="2">Single-pass membrane protein</topology>
    </subcellularLocation>
</comment>
<evidence type="ECO:0000256" key="8">
    <source>
        <dbReference type="ARBA" id="ARBA00022771"/>
    </source>
</evidence>
<evidence type="ECO:0000256" key="13">
    <source>
        <dbReference type="ARBA" id="ARBA00024209"/>
    </source>
</evidence>
<evidence type="ECO:0000313" key="18">
    <source>
        <dbReference type="Proteomes" id="UP000886885"/>
    </source>
</evidence>
<keyword evidence="11 15" id="KW-1133">Transmembrane helix</keyword>
<dbReference type="Proteomes" id="UP000886885">
    <property type="component" value="Chromosome 19D"/>
</dbReference>
<dbReference type="GO" id="GO:0016020">
    <property type="term" value="C:membrane"/>
    <property type="evidence" value="ECO:0007669"/>
    <property type="project" value="UniProtKB-SubCell"/>
</dbReference>
<evidence type="ECO:0000256" key="9">
    <source>
        <dbReference type="ARBA" id="ARBA00022786"/>
    </source>
</evidence>
<dbReference type="GO" id="GO:0008270">
    <property type="term" value="F:zinc ion binding"/>
    <property type="evidence" value="ECO:0007669"/>
    <property type="project" value="UniProtKB-KW"/>
</dbReference>
<dbReference type="GO" id="GO:0016567">
    <property type="term" value="P:protein ubiquitination"/>
    <property type="evidence" value="ECO:0007669"/>
    <property type="project" value="InterPro"/>
</dbReference>
<keyword evidence="7" id="KW-0479">Metal-binding</keyword>
<feature type="domain" description="RING-type" evidence="16">
    <location>
        <begin position="139"/>
        <end position="181"/>
    </location>
</feature>
<organism evidence="17 18">
    <name type="scientific">Populus tomentosa</name>
    <name type="common">Chinese white poplar</name>
    <dbReference type="NCBI Taxonomy" id="118781"/>
    <lineage>
        <taxon>Eukaryota</taxon>
        <taxon>Viridiplantae</taxon>
        <taxon>Streptophyta</taxon>
        <taxon>Embryophyta</taxon>
        <taxon>Tracheophyta</taxon>
        <taxon>Spermatophyta</taxon>
        <taxon>Magnoliopsida</taxon>
        <taxon>eudicotyledons</taxon>
        <taxon>Gunneridae</taxon>
        <taxon>Pentapetalae</taxon>
        <taxon>rosids</taxon>
        <taxon>fabids</taxon>
        <taxon>Malpighiales</taxon>
        <taxon>Salicaceae</taxon>
        <taxon>Saliceae</taxon>
        <taxon>Populus</taxon>
    </lineage>
</organism>
<reference evidence="17" key="1">
    <citation type="journal article" date="2020" name="bioRxiv">
        <title>Hybrid origin of Populus tomentosa Carr. identified through genome sequencing and phylogenomic analysis.</title>
        <authorList>
            <person name="An X."/>
            <person name="Gao K."/>
            <person name="Chen Z."/>
            <person name="Li J."/>
            <person name="Yang X."/>
            <person name="Yang X."/>
            <person name="Zhou J."/>
            <person name="Guo T."/>
            <person name="Zhao T."/>
            <person name="Huang S."/>
            <person name="Miao D."/>
            <person name="Khan W.U."/>
            <person name="Rao P."/>
            <person name="Ye M."/>
            <person name="Lei B."/>
            <person name="Liao W."/>
            <person name="Wang J."/>
            <person name="Ji L."/>
            <person name="Li Y."/>
            <person name="Guo B."/>
            <person name="Mustafa N.S."/>
            <person name="Li S."/>
            <person name="Yun Q."/>
            <person name="Keller S.R."/>
            <person name="Mao J."/>
            <person name="Zhang R."/>
            <person name="Strauss S.H."/>
        </authorList>
    </citation>
    <scope>NUCLEOTIDE SEQUENCE</scope>
    <source>
        <strain evidence="17">GM15</strain>
        <tissue evidence="17">Leaf</tissue>
    </source>
</reference>
<dbReference type="OrthoDB" id="9984778at2759"/>
<evidence type="ECO:0000256" key="2">
    <source>
        <dbReference type="ARBA" id="ARBA00004167"/>
    </source>
</evidence>
<keyword evidence="9" id="KW-0833">Ubl conjugation pathway</keyword>
<accession>A0A8X7XTJ3</accession>
<keyword evidence="10" id="KW-0862">Zinc</keyword>
<evidence type="ECO:0000256" key="15">
    <source>
        <dbReference type="SAM" id="Phobius"/>
    </source>
</evidence>
<evidence type="ECO:0000256" key="11">
    <source>
        <dbReference type="ARBA" id="ARBA00022989"/>
    </source>
</evidence>
<keyword evidence="12 15" id="KW-0472">Membrane</keyword>
<gene>
    <name evidence="17" type="ORF">POTOM_059123</name>
</gene>
<evidence type="ECO:0000259" key="16">
    <source>
        <dbReference type="PROSITE" id="PS50089"/>
    </source>
</evidence>
<protein>
    <recommendedName>
        <fullName evidence="4">RING-type E3 ubiquitin transferase</fullName>
        <ecNumber evidence="4">2.3.2.27</ecNumber>
    </recommendedName>
</protein>
<keyword evidence="5" id="KW-0808">Transferase</keyword>
<dbReference type="AlphaFoldDB" id="A0A8X7XTJ3"/>
<proteinExistence type="inferred from homology"/>
<keyword evidence="8 14" id="KW-0863">Zinc-finger</keyword>
<comment type="catalytic activity">
    <reaction evidence="1">
        <text>S-ubiquitinyl-[E2 ubiquitin-conjugating enzyme]-L-cysteine + [acceptor protein]-L-lysine = [E2 ubiquitin-conjugating enzyme]-L-cysteine + N(6)-ubiquitinyl-[acceptor protein]-L-lysine.</text>
        <dbReference type="EC" id="2.3.2.27"/>
    </reaction>
</comment>
<dbReference type="InterPro" id="IPR001841">
    <property type="entry name" value="Znf_RING"/>
</dbReference>
<dbReference type="InterPro" id="IPR044600">
    <property type="entry name" value="ATL1/ATL16-like"/>
</dbReference>
<evidence type="ECO:0000256" key="7">
    <source>
        <dbReference type="ARBA" id="ARBA00022723"/>
    </source>
</evidence>
<dbReference type="FunFam" id="3.30.40.10:FF:000233">
    <property type="entry name" value="RING-H2 finger protein ATL54"/>
    <property type="match status" value="1"/>
</dbReference>
<comment type="caution">
    <text evidence="17">The sequence shown here is derived from an EMBL/GenBank/DDBJ whole genome shotgun (WGS) entry which is preliminary data.</text>
</comment>
<keyword evidence="6 15" id="KW-0812">Transmembrane</keyword>
<dbReference type="CDD" id="cd16461">
    <property type="entry name" value="RING-H2_EL5-like"/>
    <property type="match status" value="1"/>
</dbReference>
<evidence type="ECO:0000256" key="14">
    <source>
        <dbReference type="PROSITE-ProRule" id="PRU00175"/>
    </source>
</evidence>
<evidence type="ECO:0000256" key="12">
    <source>
        <dbReference type="ARBA" id="ARBA00023136"/>
    </source>
</evidence>
<evidence type="ECO:0000256" key="5">
    <source>
        <dbReference type="ARBA" id="ARBA00022679"/>
    </source>
</evidence>
<evidence type="ECO:0000256" key="10">
    <source>
        <dbReference type="ARBA" id="ARBA00022833"/>
    </source>
</evidence>
<evidence type="ECO:0000256" key="3">
    <source>
        <dbReference type="ARBA" id="ARBA00004906"/>
    </source>
</evidence>
<sequence length="283" mass="30545">MGSYTAGNQDPWAPYSTYKDCSQGICSVYCPQWCYIIFPPPPPFSVGDDASNTDLSPLTIAFIGILASAFILVTYHTLVSKYCSRRGHGNGTIELNENEDQMRNEASQGIPGGLDEAVLKSITICKYKKGDGFVEGTDCSVCLGEFQENESLRRLPKCSHAFHLLCIDTWLKSHASCPLCRANIADPANVLPSAQAPPAVAVQENLPSTDVSTLQDQRRTNDAVLVIQDLEGSVGQEISIADILRISEDDEDGEGAGILNLITSPFLHEDLCSQGMTKVGGVL</sequence>
<dbReference type="PANTHER" id="PTHR46913">
    <property type="entry name" value="RING-H2 FINGER PROTEIN ATL16"/>
    <property type="match status" value="1"/>
</dbReference>
<evidence type="ECO:0000256" key="4">
    <source>
        <dbReference type="ARBA" id="ARBA00012483"/>
    </source>
</evidence>
<feature type="transmembrane region" description="Helical" evidence="15">
    <location>
        <begin position="58"/>
        <end position="78"/>
    </location>
</feature>
<dbReference type="GO" id="GO:0061630">
    <property type="term" value="F:ubiquitin protein ligase activity"/>
    <property type="evidence" value="ECO:0007669"/>
    <property type="project" value="UniProtKB-EC"/>
</dbReference>
<evidence type="ECO:0000313" key="17">
    <source>
        <dbReference type="EMBL" id="KAG6737595.1"/>
    </source>
</evidence>